<dbReference type="Gene3D" id="3.80.10.10">
    <property type="entry name" value="Ribonuclease Inhibitor"/>
    <property type="match status" value="1"/>
</dbReference>
<accession>A0A3B5XU99</accession>
<reference evidence="1" key="2">
    <citation type="submission" date="2018-10" db="UniProtKB">
        <authorList>
            <consortium name="EnsemblPlants"/>
        </authorList>
    </citation>
    <scope>IDENTIFICATION</scope>
</reference>
<dbReference type="RefSeq" id="XP_044452926.1">
    <property type="nucleotide sequence ID" value="XM_044596991.1"/>
</dbReference>
<dbReference type="OrthoDB" id="10373225at2759"/>
<dbReference type="KEGG" id="taes:123184962"/>
<gene>
    <name evidence="1" type="primary">LOC123184962</name>
</gene>
<dbReference type="EnsemblPlants" id="TraesCS1A02G010100.1">
    <property type="protein sequence ID" value="TraesCS1A02G010100.1"/>
    <property type="gene ID" value="TraesCS1A02G010100"/>
</dbReference>
<sequence length="162" mass="18044">MPEPPAATAPTAREHVLPPHLESLVIGDCAGMLGGTLCLPAPLKRMYIIGNSGLTSLECLSGEHPPSLEFLFLERCSTLASLPNEPHVYSSLGYLEIRGCPAIKKLPRCLQQQLGSIDDKYLDARYEVMALKPETWKEIPRLVRERRKAAQEAKILWQSMHE</sequence>
<dbReference type="SUPFAM" id="SSF52047">
    <property type="entry name" value="RNI-like"/>
    <property type="match status" value="1"/>
</dbReference>
<reference evidence="1" key="1">
    <citation type="submission" date="2018-08" db="EMBL/GenBank/DDBJ databases">
        <authorList>
            <person name="Rossello M."/>
        </authorList>
    </citation>
    <scope>NUCLEOTIDE SEQUENCE [LARGE SCALE GENOMIC DNA]</scope>
    <source>
        <strain evidence="1">cv. Chinese Spring</strain>
    </source>
</reference>
<dbReference type="Proteomes" id="UP000019116">
    <property type="component" value="Chromosome 1A"/>
</dbReference>
<dbReference type="STRING" id="4565.A0A3B5XU99"/>
<evidence type="ECO:0000313" key="1">
    <source>
        <dbReference type="EnsemblPlants" id="TraesCS1A02G010100.1"/>
    </source>
</evidence>
<dbReference type="OMA" id="VIGDCAG"/>
<evidence type="ECO:0000313" key="2">
    <source>
        <dbReference type="Proteomes" id="UP000019116"/>
    </source>
</evidence>
<dbReference type="AlphaFoldDB" id="A0A3B5XU99"/>
<dbReference type="GeneID" id="123184962"/>
<proteinExistence type="predicted"/>
<dbReference type="SMR" id="A0A3B5XU99"/>
<protein>
    <submittedName>
        <fullName evidence="1">Uncharacterized protein</fullName>
    </submittedName>
</protein>
<name>A0A3B5XU99_WHEAT</name>
<organism evidence="1">
    <name type="scientific">Triticum aestivum</name>
    <name type="common">Wheat</name>
    <dbReference type="NCBI Taxonomy" id="4565"/>
    <lineage>
        <taxon>Eukaryota</taxon>
        <taxon>Viridiplantae</taxon>
        <taxon>Streptophyta</taxon>
        <taxon>Embryophyta</taxon>
        <taxon>Tracheophyta</taxon>
        <taxon>Spermatophyta</taxon>
        <taxon>Magnoliopsida</taxon>
        <taxon>Liliopsida</taxon>
        <taxon>Poales</taxon>
        <taxon>Poaceae</taxon>
        <taxon>BOP clade</taxon>
        <taxon>Pooideae</taxon>
        <taxon>Triticodae</taxon>
        <taxon>Triticeae</taxon>
        <taxon>Triticinae</taxon>
        <taxon>Triticum</taxon>
    </lineage>
</organism>
<dbReference type="Gramene" id="TraesCS1A03G0027400.1">
    <property type="protein sequence ID" value="TraesCS1A03G0027400.1.CDS"/>
    <property type="gene ID" value="TraesCS1A03G0027400"/>
</dbReference>
<dbReference type="Gramene" id="TraesCS1A02G010100.1">
    <property type="protein sequence ID" value="TraesCS1A02G010100.1"/>
    <property type="gene ID" value="TraesCS1A02G010100"/>
</dbReference>
<dbReference type="InterPro" id="IPR032675">
    <property type="entry name" value="LRR_dom_sf"/>
</dbReference>
<keyword evidence="2" id="KW-1185">Reference proteome</keyword>